<dbReference type="EMBL" id="JAMOIL010000035">
    <property type="protein sequence ID" value="MCM0622453.1"/>
    <property type="molecule type" value="Genomic_DNA"/>
</dbReference>
<sequence length="257" mass="28544">MTVAFGPVERCDVGGDEYKWVLERLHGDQSTVLLYGSRARGDARADSDIDVLQVVETNPHCYSVDNINVAAYTFGHLEQLASRGSLYMRHLKYEAVILRDDDGLTKDIFAMYRDPRDYAALRRELAIVVSVLGIDGSRRGEPSESRVYAYVLRTLIYAECAMRGEIEFDVVRAANSVDLPNVGLSIREKTVTYEMFDTFSKIMLDRAGVLPPKVKPRTFGEAVLWTGVEHPLAGALLESFAGAVGELEYTALTLPLA</sequence>
<evidence type="ECO:0000313" key="3">
    <source>
        <dbReference type="Proteomes" id="UP001139485"/>
    </source>
</evidence>
<keyword evidence="3" id="KW-1185">Reference proteome</keyword>
<organism evidence="2 3">
    <name type="scientific">Nocardioides bruguierae</name>
    <dbReference type="NCBI Taxonomy" id="2945102"/>
    <lineage>
        <taxon>Bacteria</taxon>
        <taxon>Bacillati</taxon>
        <taxon>Actinomycetota</taxon>
        <taxon>Actinomycetes</taxon>
        <taxon>Propionibacteriales</taxon>
        <taxon>Nocardioidaceae</taxon>
        <taxon>Nocardioides</taxon>
    </lineage>
</organism>
<evidence type="ECO:0000313" key="2">
    <source>
        <dbReference type="EMBL" id="MCM0622453.1"/>
    </source>
</evidence>
<dbReference type="RefSeq" id="WP_250828663.1">
    <property type="nucleotide sequence ID" value="NZ_JAMOIL010000035.1"/>
</dbReference>
<dbReference type="Pfam" id="PF01909">
    <property type="entry name" value="NTP_transf_2"/>
    <property type="match status" value="1"/>
</dbReference>
<dbReference type="Proteomes" id="UP001139485">
    <property type="component" value="Unassembled WGS sequence"/>
</dbReference>
<comment type="caution">
    <text evidence="2">The sequence shown here is derived from an EMBL/GenBank/DDBJ whole genome shotgun (WGS) entry which is preliminary data.</text>
</comment>
<gene>
    <name evidence="2" type="ORF">M8330_19365</name>
</gene>
<accession>A0A9X2DAP2</accession>
<name>A0A9X2DAP2_9ACTN</name>
<dbReference type="GO" id="GO:0016779">
    <property type="term" value="F:nucleotidyltransferase activity"/>
    <property type="evidence" value="ECO:0007669"/>
    <property type="project" value="InterPro"/>
</dbReference>
<dbReference type="InterPro" id="IPR043519">
    <property type="entry name" value="NT_sf"/>
</dbReference>
<dbReference type="SUPFAM" id="SSF81301">
    <property type="entry name" value="Nucleotidyltransferase"/>
    <property type="match status" value="1"/>
</dbReference>
<evidence type="ECO:0000259" key="1">
    <source>
        <dbReference type="Pfam" id="PF01909"/>
    </source>
</evidence>
<feature type="domain" description="Polymerase nucleotidyl transferase" evidence="1">
    <location>
        <begin position="23"/>
        <end position="58"/>
    </location>
</feature>
<dbReference type="CDD" id="cd05403">
    <property type="entry name" value="NT_KNTase_like"/>
    <property type="match status" value="1"/>
</dbReference>
<dbReference type="AlphaFoldDB" id="A0A9X2DAP2"/>
<proteinExistence type="predicted"/>
<reference evidence="2" key="1">
    <citation type="submission" date="2022-05" db="EMBL/GenBank/DDBJ databases">
        <authorList>
            <person name="Tuo L."/>
        </authorList>
    </citation>
    <scope>NUCLEOTIDE SEQUENCE</scope>
    <source>
        <strain evidence="2">BSK12Z-4</strain>
    </source>
</reference>
<dbReference type="Gene3D" id="3.30.460.10">
    <property type="entry name" value="Beta Polymerase, domain 2"/>
    <property type="match status" value="1"/>
</dbReference>
<dbReference type="InterPro" id="IPR002934">
    <property type="entry name" value="Polymerase_NTP_transf_dom"/>
</dbReference>
<protein>
    <submittedName>
        <fullName evidence="2">Nucleotidyltransferase domain-containing protein</fullName>
    </submittedName>
</protein>